<evidence type="ECO:0000256" key="2">
    <source>
        <dbReference type="ARBA" id="ARBA00022617"/>
    </source>
</evidence>
<sequence length="155" mass="17100">MISLFLAALLAPQATLQEDPVEPYVQRDANAGAKPFAGHAMLDAFHGRAGIDRVVDDLVARNVADPRISDIFKAQDLVRLRRTLKEQFCYILGGGCAYTGRDMASSHKDLGLQVADFNALVDNLQKAMNAEKVSYWAQNRLLAKLAPMKRTTVVR</sequence>
<keyword evidence="2" id="KW-0349">Heme</keyword>
<keyword evidence="3" id="KW-0479">Metal-binding</keyword>
<evidence type="ECO:0000256" key="4">
    <source>
        <dbReference type="ARBA" id="ARBA00023004"/>
    </source>
</evidence>
<proteinExistence type="predicted"/>
<evidence type="ECO:0000313" key="6">
    <source>
        <dbReference type="Proteomes" id="UP001595713"/>
    </source>
</evidence>
<dbReference type="SUPFAM" id="SSF46458">
    <property type="entry name" value="Globin-like"/>
    <property type="match status" value="1"/>
</dbReference>
<keyword evidence="4" id="KW-0408">Iron</keyword>
<dbReference type="RefSeq" id="WP_261294971.1">
    <property type="nucleotide sequence ID" value="NZ_JANQBK010000012.1"/>
</dbReference>
<dbReference type="EMBL" id="JBHRXP010000004">
    <property type="protein sequence ID" value="MFC3580457.1"/>
    <property type="molecule type" value="Genomic_DNA"/>
</dbReference>
<comment type="caution">
    <text evidence="5">The sequence shown here is derived from an EMBL/GenBank/DDBJ whole genome shotgun (WGS) entry which is preliminary data.</text>
</comment>
<reference evidence="6" key="1">
    <citation type="journal article" date="2019" name="Int. J. Syst. Evol. Microbiol.">
        <title>The Global Catalogue of Microorganisms (GCM) 10K type strain sequencing project: providing services to taxonomists for standard genome sequencing and annotation.</title>
        <authorList>
            <consortium name="The Broad Institute Genomics Platform"/>
            <consortium name="The Broad Institute Genome Sequencing Center for Infectious Disease"/>
            <person name="Wu L."/>
            <person name="Ma J."/>
        </authorList>
    </citation>
    <scope>NUCLEOTIDE SEQUENCE [LARGE SCALE GENOMIC DNA]</scope>
    <source>
        <strain evidence="6">KCTC 42739</strain>
    </source>
</reference>
<keyword evidence="1" id="KW-0813">Transport</keyword>
<keyword evidence="6" id="KW-1185">Reference proteome</keyword>
<accession>A0ABV7SU62</accession>
<gene>
    <name evidence="5" type="ORF">ACFONA_09815</name>
</gene>
<organism evidence="5 6">
    <name type="scientific">Sphingomonas hylomeconis</name>
    <dbReference type="NCBI Taxonomy" id="1395958"/>
    <lineage>
        <taxon>Bacteria</taxon>
        <taxon>Pseudomonadati</taxon>
        <taxon>Pseudomonadota</taxon>
        <taxon>Alphaproteobacteria</taxon>
        <taxon>Sphingomonadales</taxon>
        <taxon>Sphingomonadaceae</taxon>
        <taxon>Sphingomonas</taxon>
    </lineage>
</organism>
<dbReference type="InterPro" id="IPR012292">
    <property type="entry name" value="Globin/Proto"/>
</dbReference>
<dbReference type="Proteomes" id="UP001595713">
    <property type="component" value="Unassembled WGS sequence"/>
</dbReference>
<dbReference type="InterPro" id="IPR009050">
    <property type="entry name" value="Globin-like_sf"/>
</dbReference>
<dbReference type="CDD" id="cd00454">
    <property type="entry name" value="TrHb1_N"/>
    <property type="match status" value="1"/>
</dbReference>
<evidence type="ECO:0000313" key="5">
    <source>
        <dbReference type="EMBL" id="MFC3580457.1"/>
    </source>
</evidence>
<dbReference type="Pfam" id="PF01152">
    <property type="entry name" value="Bac_globin"/>
    <property type="match status" value="1"/>
</dbReference>
<name>A0ABV7SU62_9SPHN</name>
<evidence type="ECO:0000256" key="1">
    <source>
        <dbReference type="ARBA" id="ARBA00022448"/>
    </source>
</evidence>
<evidence type="ECO:0000256" key="3">
    <source>
        <dbReference type="ARBA" id="ARBA00022723"/>
    </source>
</evidence>
<protein>
    <submittedName>
        <fullName evidence="5">Group 1 truncated hemoglobin</fullName>
    </submittedName>
</protein>
<dbReference type="Gene3D" id="1.10.490.10">
    <property type="entry name" value="Globins"/>
    <property type="match status" value="1"/>
</dbReference>
<dbReference type="InterPro" id="IPR001486">
    <property type="entry name" value="Hemoglobin_trunc"/>
</dbReference>